<proteinExistence type="predicted"/>
<name>A0A8X6NWN6_NEPPI</name>
<accession>A0A8X6NWN6</accession>
<evidence type="ECO:0000313" key="2">
    <source>
        <dbReference type="Proteomes" id="UP000887013"/>
    </source>
</evidence>
<dbReference type="EMBL" id="BMAW01063052">
    <property type="protein sequence ID" value="GFT38462.1"/>
    <property type="molecule type" value="Genomic_DNA"/>
</dbReference>
<dbReference type="Proteomes" id="UP000887013">
    <property type="component" value="Unassembled WGS sequence"/>
</dbReference>
<sequence>MQRQLGNGGRTFNGVHSVQCGLATLHHRTQLHVQRKLGSTTYNGGKRWRLPVSQRARQRQCGASSLALAYIAAMAYLASPLNNNLQQMALVTRYQRNSVNTRRNSIRLRCAGYRARGAAGTVAWRVFAATTRNYAKRAYRAMQPPAAAASAAFLHARLIRLPYRLDVRLPPSFLSPSINNNLALKHAAATQHTTHHPVTCGNIYGVASITKQ</sequence>
<dbReference type="AlphaFoldDB" id="A0A8X6NWN6"/>
<keyword evidence="2" id="KW-1185">Reference proteome</keyword>
<protein>
    <submittedName>
        <fullName evidence="1">Uncharacterized protein</fullName>
    </submittedName>
</protein>
<comment type="caution">
    <text evidence="1">The sequence shown here is derived from an EMBL/GenBank/DDBJ whole genome shotgun (WGS) entry which is preliminary data.</text>
</comment>
<gene>
    <name evidence="1" type="ORF">NPIL_468011</name>
</gene>
<organism evidence="1 2">
    <name type="scientific">Nephila pilipes</name>
    <name type="common">Giant wood spider</name>
    <name type="synonym">Nephila maculata</name>
    <dbReference type="NCBI Taxonomy" id="299642"/>
    <lineage>
        <taxon>Eukaryota</taxon>
        <taxon>Metazoa</taxon>
        <taxon>Ecdysozoa</taxon>
        <taxon>Arthropoda</taxon>
        <taxon>Chelicerata</taxon>
        <taxon>Arachnida</taxon>
        <taxon>Araneae</taxon>
        <taxon>Araneomorphae</taxon>
        <taxon>Entelegynae</taxon>
        <taxon>Araneoidea</taxon>
        <taxon>Nephilidae</taxon>
        <taxon>Nephila</taxon>
    </lineage>
</organism>
<evidence type="ECO:0000313" key="1">
    <source>
        <dbReference type="EMBL" id="GFT38462.1"/>
    </source>
</evidence>
<reference evidence="1" key="1">
    <citation type="submission" date="2020-08" db="EMBL/GenBank/DDBJ databases">
        <title>Multicomponent nature underlies the extraordinary mechanical properties of spider dragline silk.</title>
        <authorList>
            <person name="Kono N."/>
            <person name="Nakamura H."/>
            <person name="Mori M."/>
            <person name="Yoshida Y."/>
            <person name="Ohtoshi R."/>
            <person name="Malay A.D."/>
            <person name="Moran D.A.P."/>
            <person name="Tomita M."/>
            <person name="Numata K."/>
            <person name="Arakawa K."/>
        </authorList>
    </citation>
    <scope>NUCLEOTIDE SEQUENCE</scope>
</reference>